<reference evidence="1" key="1">
    <citation type="submission" date="2020-09" db="EMBL/GenBank/DDBJ databases">
        <title>Genome-Enabled Discovery of Anthraquinone Biosynthesis in Senna tora.</title>
        <authorList>
            <person name="Kang S.-H."/>
            <person name="Pandey R.P."/>
            <person name="Lee C.-M."/>
            <person name="Sim J.-S."/>
            <person name="Jeong J.-T."/>
            <person name="Choi B.-S."/>
            <person name="Jung M."/>
            <person name="Ginzburg D."/>
            <person name="Zhao K."/>
            <person name="Won S.Y."/>
            <person name="Oh T.-J."/>
            <person name="Yu Y."/>
            <person name="Kim N.-H."/>
            <person name="Lee O.R."/>
            <person name="Lee T.-H."/>
            <person name="Bashyal P."/>
            <person name="Kim T.-S."/>
            <person name="Lee W.-H."/>
            <person name="Kawkins C."/>
            <person name="Kim C.-K."/>
            <person name="Kim J.S."/>
            <person name="Ahn B.O."/>
            <person name="Rhee S.Y."/>
            <person name="Sohng J.K."/>
        </authorList>
    </citation>
    <scope>NUCLEOTIDE SEQUENCE</scope>
    <source>
        <tissue evidence="1">Leaf</tissue>
    </source>
</reference>
<dbReference type="EMBL" id="JAAIUW010000005">
    <property type="protein sequence ID" value="KAF7833425.1"/>
    <property type="molecule type" value="Genomic_DNA"/>
</dbReference>
<protein>
    <submittedName>
        <fullName evidence="1">Uncharacterized protein</fullName>
    </submittedName>
</protein>
<organism evidence="1 2">
    <name type="scientific">Senna tora</name>
    <dbReference type="NCBI Taxonomy" id="362788"/>
    <lineage>
        <taxon>Eukaryota</taxon>
        <taxon>Viridiplantae</taxon>
        <taxon>Streptophyta</taxon>
        <taxon>Embryophyta</taxon>
        <taxon>Tracheophyta</taxon>
        <taxon>Spermatophyta</taxon>
        <taxon>Magnoliopsida</taxon>
        <taxon>eudicotyledons</taxon>
        <taxon>Gunneridae</taxon>
        <taxon>Pentapetalae</taxon>
        <taxon>rosids</taxon>
        <taxon>fabids</taxon>
        <taxon>Fabales</taxon>
        <taxon>Fabaceae</taxon>
        <taxon>Caesalpinioideae</taxon>
        <taxon>Cassia clade</taxon>
        <taxon>Senna</taxon>
    </lineage>
</organism>
<keyword evidence="2" id="KW-1185">Reference proteome</keyword>
<gene>
    <name evidence="1" type="ORF">G2W53_015758</name>
</gene>
<comment type="caution">
    <text evidence="1">The sequence shown here is derived from an EMBL/GenBank/DDBJ whole genome shotgun (WGS) entry which is preliminary data.</text>
</comment>
<evidence type="ECO:0000313" key="2">
    <source>
        <dbReference type="Proteomes" id="UP000634136"/>
    </source>
</evidence>
<sequence length="59" mass="6654">MRKRESNGKFYKKATLIIANALHLLPSWLSSQKCGSDKVTEKDARFCTPNSPSPTANWE</sequence>
<dbReference type="Proteomes" id="UP000634136">
    <property type="component" value="Unassembled WGS sequence"/>
</dbReference>
<evidence type="ECO:0000313" key="1">
    <source>
        <dbReference type="EMBL" id="KAF7833425.1"/>
    </source>
</evidence>
<dbReference type="AlphaFoldDB" id="A0A834WW54"/>
<proteinExistence type="predicted"/>
<accession>A0A834WW54</accession>
<name>A0A834WW54_9FABA</name>